<dbReference type="Proteomes" id="UP000276133">
    <property type="component" value="Unassembled WGS sequence"/>
</dbReference>
<dbReference type="EMBL" id="REGN01005650">
    <property type="protein sequence ID" value="RNA12628.1"/>
    <property type="molecule type" value="Genomic_DNA"/>
</dbReference>
<name>A0A3M7QNV0_BRAPC</name>
<reference evidence="1 2" key="1">
    <citation type="journal article" date="2018" name="Sci. Rep.">
        <title>Genomic signatures of local adaptation to the degree of environmental predictability in rotifers.</title>
        <authorList>
            <person name="Franch-Gras L."/>
            <person name="Hahn C."/>
            <person name="Garcia-Roger E.M."/>
            <person name="Carmona M.J."/>
            <person name="Serra M."/>
            <person name="Gomez A."/>
        </authorList>
    </citation>
    <scope>NUCLEOTIDE SEQUENCE [LARGE SCALE GENOMIC DNA]</scope>
    <source>
        <strain evidence="1">HYR1</strain>
    </source>
</reference>
<proteinExistence type="predicted"/>
<dbReference type="AlphaFoldDB" id="A0A3M7QNV0"/>
<evidence type="ECO:0000313" key="2">
    <source>
        <dbReference type="Proteomes" id="UP000276133"/>
    </source>
</evidence>
<organism evidence="1 2">
    <name type="scientific">Brachionus plicatilis</name>
    <name type="common">Marine rotifer</name>
    <name type="synonym">Brachionus muelleri</name>
    <dbReference type="NCBI Taxonomy" id="10195"/>
    <lineage>
        <taxon>Eukaryota</taxon>
        <taxon>Metazoa</taxon>
        <taxon>Spiralia</taxon>
        <taxon>Gnathifera</taxon>
        <taxon>Rotifera</taxon>
        <taxon>Eurotatoria</taxon>
        <taxon>Monogononta</taxon>
        <taxon>Pseudotrocha</taxon>
        <taxon>Ploima</taxon>
        <taxon>Brachionidae</taxon>
        <taxon>Brachionus</taxon>
    </lineage>
</organism>
<sequence length="92" mass="11104">MDKLERLPLFSKLIEKKEYILVENYYIKETKERIEEEPRKGRGKVEEKKCTNTEIKEYIFVENYFIKNLYVMPSNLDKDPNIFFLAVSCSNK</sequence>
<keyword evidence="2" id="KW-1185">Reference proteome</keyword>
<protein>
    <submittedName>
        <fullName evidence="1">Uncharacterized protein</fullName>
    </submittedName>
</protein>
<accession>A0A3M7QNV0</accession>
<comment type="caution">
    <text evidence="1">The sequence shown here is derived from an EMBL/GenBank/DDBJ whole genome shotgun (WGS) entry which is preliminary data.</text>
</comment>
<gene>
    <name evidence="1" type="ORF">BpHYR1_021979</name>
</gene>
<evidence type="ECO:0000313" key="1">
    <source>
        <dbReference type="EMBL" id="RNA12628.1"/>
    </source>
</evidence>